<dbReference type="PROSITE" id="PS51698">
    <property type="entry name" value="U_BOX"/>
    <property type="match status" value="1"/>
</dbReference>
<evidence type="ECO:0000256" key="4">
    <source>
        <dbReference type="ARBA" id="ARBA00022786"/>
    </source>
</evidence>
<dbReference type="AlphaFoldDB" id="A0A833VGE8"/>
<organism evidence="7 8">
    <name type="scientific">Carex littledalei</name>
    <dbReference type="NCBI Taxonomy" id="544730"/>
    <lineage>
        <taxon>Eukaryota</taxon>
        <taxon>Viridiplantae</taxon>
        <taxon>Streptophyta</taxon>
        <taxon>Embryophyta</taxon>
        <taxon>Tracheophyta</taxon>
        <taxon>Spermatophyta</taxon>
        <taxon>Magnoliopsida</taxon>
        <taxon>Liliopsida</taxon>
        <taxon>Poales</taxon>
        <taxon>Cyperaceae</taxon>
        <taxon>Cyperoideae</taxon>
        <taxon>Cariceae</taxon>
        <taxon>Carex</taxon>
        <taxon>Carex subgen. Euthyceras</taxon>
    </lineage>
</organism>
<comment type="pathway">
    <text evidence="2 5">Protein modification; protein ubiquitination.</text>
</comment>
<dbReference type="Gene3D" id="3.30.40.10">
    <property type="entry name" value="Zinc/RING finger domain, C3HC4 (zinc finger)"/>
    <property type="match status" value="1"/>
</dbReference>
<dbReference type="OrthoDB" id="10064100at2759"/>
<dbReference type="Gene3D" id="1.25.10.10">
    <property type="entry name" value="Leucine-rich Repeat Variant"/>
    <property type="match status" value="1"/>
</dbReference>
<comment type="function">
    <text evidence="5">Functions as an E3 ubiquitin ligase.</text>
</comment>
<dbReference type="UniPathway" id="UPA00143"/>
<dbReference type="InterPro" id="IPR013083">
    <property type="entry name" value="Znf_RING/FYVE/PHD"/>
</dbReference>
<dbReference type="GO" id="GO:0061630">
    <property type="term" value="F:ubiquitin protein ligase activity"/>
    <property type="evidence" value="ECO:0007669"/>
    <property type="project" value="UniProtKB-UniRule"/>
</dbReference>
<comment type="caution">
    <text evidence="7">The sequence shown here is derived from an EMBL/GenBank/DDBJ whole genome shotgun (WGS) entry which is preliminary data.</text>
</comment>
<dbReference type="InterPro" id="IPR011989">
    <property type="entry name" value="ARM-like"/>
</dbReference>
<reference evidence="7" key="1">
    <citation type="submission" date="2020-01" db="EMBL/GenBank/DDBJ databases">
        <title>Genome sequence of Kobresia littledalei, the first chromosome-level genome in the family Cyperaceae.</title>
        <authorList>
            <person name="Qu G."/>
        </authorList>
    </citation>
    <scope>NUCLEOTIDE SEQUENCE</scope>
    <source>
        <strain evidence="7">C.B.Clarke</strain>
        <tissue evidence="7">Leaf</tissue>
    </source>
</reference>
<dbReference type="SUPFAM" id="SSF57850">
    <property type="entry name" value="RING/U-box"/>
    <property type="match status" value="1"/>
</dbReference>
<evidence type="ECO:0000256" key="3">
    <source>
        <dbReference type="ARBA" id="ARBA00022679"/>
    </source>
</evidence>
<dbReference type="CDD" id="cd16664">
    <property type="entry name" value="RING-Ubox_PUB"/>
    <property type="match status" value="1"/>
</dbReference>
<dbReference type="EC" id="2.3.2.27" evidence="5"/>
<protein>
    <recommendedName>
        <fullName evidence="5 6">U-box domain-containing protein</fullName>
        <ecNumber evidence="5">2.3.2.27</ecNumber>
    </recommendedName>
    <alternativeName>
        <fullName evidence="5">RING-type E3 ubiquitin transferase PUB</fullName>
    </alternativeName>
</protein>
<dbReference type="GO" id="GO:0016567">
    <property type="term" value="P:protein ubiquitination"/>
    <property type="evidence" value="ECO:0007669"/>
    <property type="project" value="UniProtKB-UniRule"/>
</dbReference>
<evidence type="ECO:0000313" key="7">
    <source>
        <dbReference type="EMBL" id="KAF3337751.1"/>
    </source>
</evidence>
<dbReference type="InterPro" id="IPR045185">
    <property type="entry name" value="PUB22/23/24-like"/>
</dbReference>
<keyword evidence="4 5" id="KW-0833">Ubl conjugation pathway</keyword>
<dbReference type="Pfam" id="PF04564">
    <property type="entry name" value="U-box"/>
    <property type="match status" value="1"/>
</dbReference>
<evidence type="ECO:0000313" key="8">
    <source>
        <dbReference type="Proteomes" id="UP000623129"/>
    </source>
</evidence>
<dbReference type="SMART" id="SM00504">
    <property type="entry name" value="Ubox"/>
    <property type="match status" value="1"/>
</dbReference>
<dbReference type="Pfam" id="PF25598">
    <property type="entry name" value="ARM_PUB"/>
    <property type="match status" value="1"/>
</dbReference>
<dbReference type="PANTHER" id="PTHR22849">
    <property type="entry name" value="WDSAM1 PROTEIN"/>
    <property type="match status" value="1"/>
</dbReference>
<dbReference type="FunFam" id="3.30.40.10:FF:000442">
    <property type="entry name" value="RING-type E3 ubiquitin transferase"/>
    <property type="match status" value="1"/>
</dbReference>
<feature type="domain" description="U-box" evidence="6">
    <location>
        <begin position="2"/>
        <end position="76"/>
    </location>
</feature>
<evidence type="ECO:0000256" key="5">
    <source>
        <dbReference type="RuleBase" id="RU369093"/>
    </source>
</evidence>
<evidence type="ECO:0000259" key="6">
    <source>
        <dbReference type="PROSITE" id="PS51698"/>
    </source>
</evidence>
<name>A0A833VGE8_9POAL</name>
<sequence length="408" mass="44850">MSIPHLFRCPISLDLFTDPVTLCTGQTYDRFSIQKWLEEGHLTCPVTMQQLHDTTLVPNHTLRHLIEQWLLKGPGLNRQLKQPDPGSNSGSAGDMELSLRTLKRLLQSKSATSESKADVLKKVRNLWMDSDVGRACLIQLGFFSLLLELIFQSPAPLLLCNQELLELSLDCLLTFSPSTHLDSLNNVLTKDIKFASLVLFLSQGNAKIKISLCHLLETIATSDSTQALAITIGQSPCVMRSLVSILDSKTDMLVSDAAVQAINGLCSLKINRENAIKGGAIHGLVKYLSNTSTMKNASPKALAILDCLLEMEIGKKYLAKIANNSLIRVLVKHIFMVSSENEGSEYAISVLLAMCGESSWARGEAVNAGVVTQLLFLIQSQCSSRAKTKARALLLLLRSKCRRCDKKL</sequence>
<comment type="catalytic activity">
    <reaction evidence="1 5">
        <text>S-ubiquitinyl-[E2 ubiquitin-conjugating enzyme]-L-cysteine + [acceptor protein]-L-lysine = [E2 ubiquitin-conjugating enzyme]-L-cysteine + N(6)-ubiquitinyl-[acceptor protein]-L-lysine.</text>
        <dbReference type="EC" id="2.3.2.27"/>
    </reaction>
</comment>
<evidence type="ECO:0000256" key="1">
    <source>
        <dbReference type="ARBA" id="ARBA00000900"/>
    </source>
</evidence>
<dbReference type="EMBL" id="SWLB01000006">
    <property type="protein sequence ID" value="KAF3337751.1"/>
    <property type="molecule type" value="Genomic_DNA"/>
</dbReference>
<dbReference type="SUPFAM" id="SSF48371">
    <property type="entry name" value="ARM repeat"/>
    <property type="match status" value="1"/>
</dbReference>
<proteinExistence type="predicted"/>
<dbReference type="InterPro" id="IPR045210">
    <property type="entry name" value="RING-Ubox_PUB"/>
</dbReference>
<dbReference type="PANTHER" id="PTHR22849:SF103">
    <property type="entry name" value="U-BOX DOMAIN-CONTAINING PROTEIN"/>
    <property type="match status" value="1"/>
</dbReference>
<dbReference type="InterPro" id="IPR003613">
    <property type="entry name" value="Ubox_domain"/>
</dbReference>
<dbReference type="Proteomes" id="UP000623129">
    <property type="component" value="Unassembled WGS sequence"/>
</dbReference>
<evidence type="ECO:0000256" key="2">
    <source>
        <dbReference type="ARBA" id="ARBA00004906"/>
    </source>
</evidence>
<keyword evidence="3 5" id="KW-0808">Transferase</keyword>
<dbReference type="InterPro" id="IPR058678">
    <property type="entry name" value="ARM_PUB"/>
</dbReference>
<accession>A0A833VGE8</accession>
<dbReference type="InterPro" id="IPR016024">
    <property type="entry name" value="ARM-type_fold"/>
</dbReference>
<gene>
    <name evidence="7" type="ORF">FCM35_KLT18338</name>
</gene>
<keyword evidence="8" id="KW-1185">Reference proteome</keyword>